<keyword evidence="10 12" id="KW-0067">ATP-binding</keyword>
<evidence type="ECO:0000256" key="8">
    <source>
        <dbReference type="ARBA" id="ARBA00022741"/>
    </source>
</evidence>
<dbReference type="NCBIfam" id="NF003122">
    <property type="entry name" value="PRK04040.1"/>
    <property type="match status" value="1"/>
</dbReference>
<accession>A0ABY8CES4</accession>
<dbReference type="SUPFAM" id="SSF52540">
    <property type="entry name" value="P-loop containing nucleoside triphosphate hydrolases"/>
    <property type="match status" value="1"/>
</dbReference>
<dbReference type="Proteomes" id="UP001218034">
    <property type="component" value="Chromosome"/>
</dbReference>
<comment type="subcellular location">
    <subcellularLocation>
        <location evidence="2 12">Cytoplasm</location>
    </subcellularLocation>
</comment>
<keyword evidence="7 12" id="KW-0808">Transferase</keyword>
<dbReference type="EMBL" id="CP104395">
    <property type="protein sequence ID" value="WEL19712.1"/>
    <property type="molecule type" value="Genomic_DNA"/>
</dbReference>
<evidence type="ECO:0000256" key="11">
    <source>
        <dbReference type="ARBA" id="ARBA00033336"/>
    </source>
</evidence>
<evidence type="ECO:0000313" key="14">
    <source>
        <dbReference type="Proteomes" id="UP001218034"/>
    </source>
</evidence>
<keyword evidence="6 12" id="KW-0963">Cytoplasm</keyword>
<dbReference type="GO" id="GO:0004017">
    <property type="term" value="F:AMP kinase activity"/>
    <property type="evidence" value="ECO:0007669"/>
    <property type="project" value="UniProtKB-EC"/>
</dbReference>
<evidence type="ECO:0000313" key="13">
    <source>
        <dbReference type="EMBL" id="WEL19712.1"/>
    </source>
</evidence>
<gene>
    <name evidence="12 13" type="primary">adkA</name>
    <name evidence="13" type="ORF">SVXNc_0698</name>
</gene>
<dbReference type="RefSeq" id="WP_347721544.1">
    <property type="nucleotide sequence ID" value="NZ_CP104395.1"/>
</dbReference>
<dbReference type="InterPro" id="IPR023477">
    <property type="entry name" value="Adenylate_kinase_AdkA"/>
</dbReference>
<dbReference type="EC" id="2.7.4.3" evidence="4 12"/>
<evidence type="ECO:0000256" key="1">
    <source>
        <dbReference type="ARBA" id="ARBA00000582"/>
    </source>
</evidence>
<evidence type="ECO:0000256" key="10">
    <source>
        <dbReference type="ARBA" id="ARBA00022840"/>
    </source>
</evidence>
<evidence type="ECO:0000256" key="2">
    <source>
        <dbReference type="ARBA" id="ARBA00004496"/>
    </source>
</evidence>
<sequence>MGEVNIVTGLSGVGKGTVLEEAMLLADKDYELINYGDRMLEIAKERELVESRDEMKKIGTETYREIQKEAAESIFEDAEEKDVIVDTHAAIYTPHGYIPGLPKWSIEKLEPSKIIMIDADSEAIWNRVKDDEGRSREHESIEHITEYRRIAREMAASGCVLTGAYLKVLENADGQAEKAAEELVKTLRA</sequence>
<comment type="caution">
    <text evidence="12">Lacks conserved residue(s) required for the propagation of feature annotation.</text>
</comment>
<dbReference type="InterPro" id="IPR027417">
    <property type="entry name" value="P-loop_NTPase"/>
</dbReference>
<protein>
    <recommendedName>
        <fullName evidence="5 12">Adenylate kinase</fullName>
        <shortName evidence="12">AK</shortName>
        <ecNumber evidence="4 12">2.7.4.3</ecNumber>
    </recommendedName>
    <alternativeName>
        <fullName evidence="11 12">ATP-AMP transphosphorylase</fullName>
    </alternativeName>
</protein>
<dbReference type="HAMAP" id="MF_00234">
    <property type="entry name" value="Adenylate_kinase_AdkA"/>
    <property type="match status" value="1"/>
</dbReference>
<evidence type="ECO:0000256" key="6">
    <source>
        <dbReference type="ARBA" id="ARBA00022490"/>
    </source>
</evidence>
<keyword evidence="8 12" id="KW-0547">Nucleotide-binding</keyword>
<keyword evidence="9 12" id="KW-0418">Kinase</keyword>
<dbReference type="GeneID" id="98290751"/>
<keyword evidence="14" id="KW-1185">Reference proteome</keyword>
<evidence type="ECO:0000256" key="4">
    <source>
        <dbReference type="ARBA" id="ARBA00012955"/>
    </source>
</evidence>
<evidence type="ECO:0000256" key="3">
    <source>
        <dbReference type="ARBA" id="ARBA00007088"/>
    </source>
</evidence>
<evidence type="ECO:0000256" key="5">
    <source>
        <dbReference type="ARBA" id="ARBA00019926"/>
    </source>
</evidence>
<name>A0ABY8CES4_9ARCH</name>
<dbReference type="Pfam" id="PF13207">
    <property type="entry name" value="AAA_17"/>
    <property type="match status" value="1"/>
</dbReference>
<dbReference type="Gene3D" id="3.40.50.300">
    <property type="entry name" value="P-loop containing nucleotide triphosphate hydrolases"/>
    <property type="match status" value="1"/>
</dbReference>
<evidence type="ECO:0000256" key="7">
    <source>
        <dbReference type="ARBA" id="ARBA00022679"/>
    </source>
</evidence>
<proteinExistence type="inferred from homology"/>
<organism evidence="13 14">
    <name type="scientific">Candidatus Nanohalococcus occultus</name>
    <dbReference type="NCBI Taxonomy" id="2978047"/>
    <lineage>
        <taxon>Archaea</taxon>
        <taxon>Candidatus Nanohalarchaeota</taxon>
        <taxon>Candidatus Nanohalarchaeota incertae sedis</taxon>
        <taxon>Candidatus Nanohalococcus</taxon>
    </lineage>
</organism>
<comment type="catalytic activity">
    <reaction evidence="1 12">
        <text>AMP + ATP = 2 ADP</text>
        <dbReference type="Rhea" id="RHEA:12973"/>
        <dbReference type="ChEBI" id="CHEBI:30616"/>
        <dbReference type="ChEBI" id="CHEBI:456215"/>
        <dbReference type="ChEBI" id="CHEBI:456216"/>
        <dbReference type="EC" id="2.7.4.3"/>
    </reaction>
</comment>
<reference evidence="13 14" key="1">
    <citation type="submission" date="2022-09" db="EMBL/GenBank/DDBJ databases">
        <title>Xylan utilization by haloarchaea-nanohaloarchaea associations.</title>
        <authorList>
            <person name="Yakimov M."/>
        </authorList>
    </citation>
    <scope>NUCLEOTIDE SEQUENCE [LARGE SCALE GENOMIC DNA]</scope>
    <source>
        <strain evidence="13 14">SVXNc</strain>
    </source>
</reference>
<evidence type="ECO:0000256" key="12">
    <source>
        <dbReference type="HAMAP-Rule" id="MF_00234"/>
    </source>
</evidence>
<comment type="similarity">
    <text evidence="3 12">Belongs to the archaeal adenylate kinase family.</text>
</comment>
<evidence type="ECO:0000256" key="9">
    <source>
        <dbReference type="ARBA" id="ARBA00022777"/>
    </source>
</evidence>